<name>A0AAI9T4G0_PENTH</name>
<gene>
    <name evidence="2" type="ORF">VN97_g13088</name>
</gene>
<evidence type="ECO:0000313" key="3">
    <source>
        <dbReference type="Proteomes" id="UP001227192"/>
    </source>
</evidence>
<dbReference type="EMBL" id="LACB01001437">
    <property type="protein sequence ID" value="KAJ9480481.1"/>
    <property type="molecule type" value="Genomic_DNA"/>
</dbReference>
<reference evidence="2" key="2">
    <citation type="journal article" date="2016" name="Fungal Biol.">
        <title>Ochratoxin A production by Penicillium thymicola.</title>
        <authorList>
            <person name="Nguyen H.D.T."/>
            <person name="McMullin D.R."/>
            <person name="Ponomareva E."/>
            <person name="Riley R."/>
            <person name="Pomraning K.R."/>
            <person name="Baker S.E."/>
            <person name="Seifert K.A."/>
        </authorList>
    </citation>
    <scope>NUCLEOTIDE SEQUENCE</scope>
    <source>
        <strain evidence="2">DAOM 180753</strain>
    </source>
</reference>
<sequence length="207" mass="23098">MKSTRLASSSSYCLKPSPLIVAGIWLRLSIHSISTFEAIEDPPTGKAGIMALLDLPNEKINHIAEYLLLKELLDLCATCRKIQYAFNIKQLSALAKNPQATYELHYIPLSDVLPLRLSSRSFEDHSPDKLTKHGASLRYILCGNLLEEKFREFGNGPQVQHLLQHGASLHDVPCGINSLLEEKFRLLATICKFNFFSSMAPLSSMSL</sequence>
<organism evidence="2 3">
    <name type="scientific">Penicillium thymicola</name>
    <dbReference type="NCBI Taxonomy" id="293382"/>
    <lineage>
        <taxon>Eukaryota</taxon>
        <taxon>Fungi</taxon>
        <taxon>Dikarya</taxon>
        <taxon>Ascomycota</taxon>
        <taxon>Pezizomycotina</taxon>
        <taxon>Eurotiomycetes</taxon>
        <taxon>Eurotiomycetidae</taxon>
        <taxon>Eurotiales</taxon>
        <taxon>Aspergillaceae</taxon>
        <taxon>Penicillium</taxon>
    </lineage>
</organism>
<dbReference type="Proteomes" id="UP001227192">
    <property type="component" value="Unassembled WGS sequence"/>
</dbReference>
<comment type="caution">
    <text evidence="2">The sequence shown here is derived from an EMBL/GenBank/DDBJ whole genome shotgun (WGS) entry which is preliminary data.</text>
</comment>
<dbReference type="InterPro" id="IPR001810">
    <property type="entry name" value="F-box_dom"/>
</dbReference>
<reference evidence="2" key="1">
    <citation type="submission" date="2015-06" db="EMBL/GenBank/DDBJ databases">
        <authorList>
            <person name="Nguyen H."/>
        </authorList>
    </citation>
    <scope>NUCLEOTIDE SEQUENCE</scope>
    <source>
        <strain evidence="2">DAOM 180753</strain>
    </source>
</reference>
<evidence type="ECO:0000259" key="1">
    <source>
        <dbReference type="PROSITE" id="PS50181"/>
    </source>
</evidence>
<dbReference type="PROSITE" id="PS50181">
    <property type="entry name" value="FBOX"/>
    <property type="match status" value="1"/>
</dbReference>
<evidence type="ECO:0000313" key="2">
    <source>
        <dbReference type="EMBL" id="KAJ9480481.1"/>
    </source>
</evidence>
<keyword evidence="3" id="KW-1185">Reference proteome</keyword>
<protein>
    <recommendedName>
        <fullName evidence="1">F-box domain-containing protein</fullName>
    </recommendedName>
</protein>
<feature type="domain" description="F-box" evidence="1">
    <location>
        <begin position="49"/>
        <end position="83"/>
    </location>
</feature>
<proteinExistence type="predicted"/>
<dbReference type="AlphaFoldDB" id="A0AAI9T4G0"/>
<accession>A0AAI9T4G0</accession>